<dbReference type="OrthoDB" id="6778034at2759"/>
<feature type="region of interest" description="Disordered" evidence="1">
    <location>
        <begin position="49"/>
        <end position="119"/>
    </location>
</feature>
<sequence>MLDNYKKKEEQRMDIVKMKMLRLSWTQPNSLENFAAADQFRELVLGAERGASENISESTTSTLRSIAEQAPSTSRATTEQTPSTSRATTEQTTSTSRASAEQTPSTSTAKPGPLPSYSGVVKVSHHVAPIAKKLFKNST</sequence>
<evidence type="ECO:0000313" key="2">
    <source>
        <dbReference type="EMBL" id="CAG9840290.1"/>
    </source>
</evidence>
<proteinExistence type="predicted"/>
<gene>
    <name evidence="2" type="ORF">DIABBA_LOCUS12945</name>
</gene>
<name>A0A9N9TF41_DIABA</name>
<feature type="compositionally biased region" description="Low complexity" evidence="1">
    <location>
        <begin position="83"/>
        <end position="103"/>
    </location>
</feature>
<feature type="compositionally biased region" description="Polar residues" evidence="1">
    <location>
        <begin position="53"/>
        <end position="82"/>
    </location>
</feature>
<keyword evidence="3" id="KW-1185">Reference proteome</keyword>
<reference evidence="2" key="1">
    <citation type="submission" date="2022-01" db="EMBL/GenBank/DDBJ databases">
        <authorList>
            <person name="King R."/>
        </authorList>
    </citation>
    <scope>NUCLEOTIDE SEQUENCE</scope>
</reference>
<evidence type="ECO:0000256" key="1">
    <source>
        <dbReference type="SAM" id="MobiDB-lite"/>
    </source>
</evidence>
<dbReference type="AlphaFoldDB" id="A0A9N9TF41"/>
<evidence type="ECO:0000313" key="3">
    <source>
        <dbReference type="Proteomes" id="UP001153709"/>
    </source>
</evidence>
<dbReference type="Proteomes" id="UP001153709">
    <property type="component" value="Chromosome 9"/>
</dbReference>
<organism evidence="2 3">
    <name type="scientific">Diabrotica balteata</name>
    <name type="common">Banded cucumber beetle</name>
    <dbReference type="NCBI Taxonomy" id="107213"/>
    <lineage>
        <taxon>Eukaryota</taxon>
        <taxon>Metazoa</taxon>
        <taxon>Ecdysozoa</taxon>
        <taxon>Arthropoda</taxon>
        <taxon>Hexapoda</taxon>
        <taxon>Insecta</taxon>
        <taxon>Pterygota</taxon>
        <taxon>Neoptera</taxon>
        <taxon>Endopterygota</taxon>
        <taxon>Coleoptera</taxon>
        <taxon>Polyphaga</taxon>
        <taxon>Cucujiformia</taxon>
        <taxon>Chrysomeloidea</taxon>
        <taxon>Chrysomelidae</taxon>
        <taxon>Galerucinae</taxon>
        <taxon>Diabroticina</taxon>
        <taxon>Diabroticites</taxon>
        <taxon>Diabrotica</taxon>
    </lineage>
</organism>
<dbReference type="EMBL" id="OU898284">
    <property type="protein sequence ID" value="CAG9840290.1"/>
    <property type="molecule type" value="Genomic_DNA"/>
</dbReference>
<protein>
    <submittedName>
        <fullName evidence="2">Uncharacterized protein</fullName>
    </submittedName>
</protein>
<accession>A0A9N9TF41</accession>